<dbReference type="Proteomes" id="UP001164539">
    <property type="component" value="Chromosome 10"/>
</dbReference>
<protein>
    <submittedName>
        <fullName evidence="1">Cucumber peeling cupredoxin</fullName>
    </submittedName>
</protein>
<comment type="caution">
    <text evidence="1">The sequence shown here is derived from an EMBL/GenBank/DDBJ whole genome shotgun (WGS) entry which is preliminary data.</text>
</comment>
<name>A0ACC1XD77_MELAZ</name>
<organism evidence="1 2">
    <name type="scientific">Melia azedarach</name>
    <name type="common">Chinaberry tree</name>
    <dbReference type="NCBI Taxonomy" id="155640"/>
    <lineage>
        <taxon>Eukaryota</taxon>
        <taxon>Viridiplantae</taxon>
        <taxon>Streptophyta</taxon>
        <taxon>Embryophyta</taxon>
        <taxon>Tracheophyta</taxon>
        <taxon>Spermatophyta</taxon>
        <taxon>Magnoliopsida</taxon>
        <taxon>eudicotyledons</taxon>
        <taxon>Gunneridae</taxon>
        <taxon>Pentapetalae</taxon>
        <taxon>rosids</taxon>
        <taxon>malvids</taxon>
        <taxon>Sapindales</taxon>
        <taxon>Meliaceae</taxon>
        <taxon>Melia</taxon>
    </lineage>
</organism>
<sequence>MGRGMILAITVIALIAYNLVDRTAAKTTHVVGDSLGGWYIQPFTPLAYVAWATTQTFTVGDVLVFNFTTGQEDVAQVTKEAYLVCNSFKPISLKTIGPANFTLKSVGQYYFICTIGLHCSLGQKLAINVISAGASSPSSSPPPSNNIAPLPPPPSSNIEPLPPPPSSNNTEPLPPPPSSNIEPLPPSSATSPAPIAEAPPGLPPPPSLASAQVVGGFYILLLSMVAMLNFGLLNA</sequence>
<keyword evidence="2" id="KW-1185">Reference proteome</keyword>
<dbReference type="EMBL" id="CM051403">
    <property type="protein sequence ID" value="KAJ4708240.1"/>
    <property type="molecule type" value="Genomic_DNA"/>
</dbReference>
<proteinExistence type="predicted"/>
<accession>A0ACC1XD77</accession>
<reference evidence="1 2" key="1">
    <citation type="journal article" date="2023" name="Science">
        <title>Complex scaffold remodeling in plant triterpene biosynthesis.</title>
        <authorList>
            <person name="De La Pena R."/>
            <person name="Hodgson H."/>
            <person name="Liu J.C."/>
            <person name="Stephenson M.J."/>
            <person name="Martin A.C."/>
            <person name="Owen C."/>
            <person name="Harkess A."/>
            <person name="Leebens-Mack J."/>
            <person name="Jimenez L.E."/>
            <person name="Osbourn A."/>
            <person name="Sattely E.S."/>
        </authorList>
    </citation>
    <scope>NUCLEOTIDE SEQUENCE [LARGE SCALE GENOMIC DNA]</scope>
    <source>
        <strain evidence="2">cv. JPN11</strain>
        <tissue evidence="1">Leaf</tissue>
    </source>
</reference>
<gene>
    <name evidence="1" type="ORF">OWV82_018217</name>
</gene>
<evidence type="ECO:0000313" key="2">
    <source>
        <dbReference type="Proteomes" id="UP001164539"/>
    </source>
</evidence>
<evidence type="ECO:0000313" key="1">
    <source>
        <dbReference type="EMBL" id="KAJ4708240.1"/>
    </source>
</evidence>